<dbReference type="InterPro" id="IPR019861">
    <property type="entry name" value="PorP/SprF_Bacteroidetes"/>
</dbReference>
<gene>
    <name evidence="2" type="ORF">E5L68_006560</name>
</gene>
<dbReference type="Proteomes" id="UP001517367">
    <property type="component" value="Unassembled WGS sequence"/>
</dbReference>
<accession>A0ABW9JF86</accession>
<sequence length="300" mass="32618">MKIKKIIAIMALCYIHLAVKAQQSTSYSQYGTVVTPINTAASFLTNDAQVNLIGRYQWVDLEGAPTAYRLAASMPLGKSDLRIGLNIKHENVSVEKLGEALVFVGKQVRLADKDYLALSVGAGVSYYNGNFSQLSSTDPMFTNDLKETEGMLSASLMYYRANKFYAGISLPRLTFSKIGLGSSSLQYDASTLYHFTAGAVVPLGADFDVKPATLLSYAKNLDFQADISALVYLKKTFGLGVNVRTEGEMAALANLLIKNLNIGLGYQFATSNSPLSRTFNNSTYEFSIAYRFGKGFGGLL</sequence>
<evidence type="ECO:0000256" key="1">
    <source>
        <dbReference type="SAM" id="SignalP"/>
    </source>
</evidence>
<dbReference type="EMBL" id="SRMP02000008">
    <property type="protein sequence ID" value="MFN0291045.1"/>
    <property type="molecule type" value="Genomic_DNA"/>
</dbReference>
<dbReference type="Pfam" id="PF11751">
    <property type="entry name" value="PorP_SprF"/>
    <property type="match status" value="1"/>
</dbReference>
<name>A0ABW9JF86_9SPHI</name>
<dbReference type="RefSeq" id="WP_138730255.1">
    <property type="nucleotide sequence ID" value="NZ_SRMP02000008.1"/>
</dbReference>
<evidence type="ECO:0000313" key="3">
    <source>
        <dbReference type="Proteomes" id="UP001517367"/>
    </source>
</evidence>
<feature type="chain" id="PRO_5046599535" evidence="1">
    <location>
        <begin position="22"/>
        <end position="300"/>
    </location>
</feature>
<comment type="caution">
    <text evidence="2">The sequence shown here is derived from an EMBL/GenBank/DDBJ whole genome shotgun (WGS) entry which is preliminary data.</text>
</comment>
<feature type="signal peptide" evidence="1">
    <location>
        <begin position="1"/>
        <end position="21"/>
    </location>
</feature>
<keyword evidence="1" id="KW-0732">Signal</keyword>
<organism evidence="2 3">
    <name type="scientific">Pedobacter helvus</name>
    <dbReference type="NCBI Taxonomy" id="2563444"/>
    <lineage>
        <taxon>Bacteria</taxon>
        <taxon>Pseudomonadati</taxon>
        <taxon>Bacteroidota</taxon>
        <taxon>Sphingobacteriia</taxon>
        <taxon>Sphingobacteriales</taxon>
        <taxon>Sphingobacteriaceae</taxon>
        <taxon>Pedobacter</taxon>
    </lineage>
</organism>
<proteinExistence type="predicted"/>
<evidence type="ECO:0000313" key="2">
    <source>
        <dbReference type="EMBL" id="MFN0291045.1"/>
    </source>
</evidence>
<protein>
    <submittedName>
        <fullName evidence="2">PorP/SprF family type IX secretion system membrane protein</fullName>
    </submittedName>
</protein>
<reference evidence="2 3" key="1">
    <citation type="submission" date="2024-12" db="EMBL/GenBank/DDBJ databases">
        <authorList>
            <person name="Hu S."/>
        </authorList>
    </citation>
    <scope>NUCLEOTIDE SEQUENCE [LARGE SCALE GENOMIC DNA]</scope>
    <source>
        <strain evidence="2 3">P-25</strain>
    </source>
</reference>
<keyword evidence="3" id="KW-1185">Reference proteome</keyword>
<dbReference type="NCBIfam" id="TIGR03519">
    <property type="entry name" value="T9SS_PorP_fam"/>
    <property type="match status" value="1"/>
</dbReference>